<reference evidence="1 2" key="1">
    <citation type="journal article" date="2014" name="Nature">
        <title>An environmental bacterial taxon with a large and distinct metabolic repertoire.</title>
        <authorList>
            <person name="Wilson M.C."/>
            <person name="Mori T."/>
            <person name="Ruckert C."/>
            <person name="Uria A.R."/>
            <person name="Helf M.J."/>
            <person name="Takada K."/>
            <person name="Gernert C."/>
            <person name="Steffens U.A."/>
            <person name="Heycke N."/>
            <person name="Schmitt S."/>
            <person name="Rinke C."/>
            <person name="Helfrich E.J."/>
            <person name="Brachmann A.O."/>
            <person name="Gurgui C."/>
            <person name="Wakimoto T."/>
            <person name="Kracht M."/>
            <person name="Crusemann M."/>
            <person name="Hentschel U."/>
            <person name="Abe I."/>
            <person name="Matsunaga S."/>
            <person name="Kalinowski J."/>
            <person name="Takeyama H."/>
            <person name="Piel J."/>
        </authorList>
    </citation>
    <scope>NUCLEOTIDE SEQUENCE [LARGE SCALE GENOMIC DNA]</scope>
    <source>
        <strain evidence="2">TSY2</strain>
    </source>
</reference>
<protein>
    <submittedName>
        <fullName evidence="1">Uncharacterized protein</fullName>
    </submittedName>
</protein>
<comment type="caution">
    <text evidence="1">The sequence shown here is derived from an EMBL/GenBank/DDBJ whole genome shotgun (WGS) entry which is preliminary data.</text>
</comment>
<dbReference type="EMBL" id="AZHX01000812">
    <property type="protein sequence ID" value="ETX05984.1"/>
    <property type="molecule type" value="Genomic_DNA"/>
</dbReference>
<name>W4M6K6_9BACT</name>
<evidence type="ECO:0000313" key="2">
    <source>
        <dbReference type="Proteomes" id="UP000019140"/>
    </source>
</evidence>
<evidence type="ECO:0000313" key="1">
    <source>
        <dbReference type="EMBL" id="ETX05984.1"/>
    </source>
</evidence>
<sequence>MFLTASHEEIQRAYNDILDWLGFASQDEYHTALSVEGPAIFRRGKTLA</sequence>
<accession>W4M6K6</accession>
<gene>
    <name evidence="1" type="ORF">ETSY2_19800</name>
</gene>
<dbReference type="AlphaFoldDB" id="W4M6K6"/>
<keyword evidence="2" id="KW-1185">Reference proteome</keyword>
<proteinExistence type="predicted"/>
<organism evidence="1 2">
    <name type="scientific">Candidatus Entotheonella gemina</name>
    <dbReference type="NCBI Taxonomy" id="1429439"/>
    <lineage>
        <taxon>Bacteria</taxon>
        <taxon>Pseudomonadati</taxon>
        <taxon>Nitrospinota/Tectimicrobiota group</taxon>
        <taxon>Candidatus Tectimicrobiota</taxon>
        <taxon>Candidatus Entotheonellia</taxon>
        <taxon>Candidatus Entotheonellales</taxon>
        <taxon>Candidatus Entotheonellaceae</taxon>
        <taxon>Candidatus Entotheonella</taxon>
    </lineage>
</organism>
<dbReference type="HOGENOM" id="CLU_3150693_0_0_7"/>
<dbReference type="Proteomes" id="UP000019140">
    <property type="component" value="Unassembled WGS sequence"/>
</dbReference>